<dbReference type="Pfam" id="PF00098">
    <property type="entry name" value="zf-CCHC"/>
    <property type="match status" value="1"/>
</dbReference>
<evidence type="ECO:0000313" key="4">
    <source>
        <dbReference type="Proteomes" id="UP000265520"/>
    </source>
</evidence>
<keyword evidence="4" id="KW-1185">Reference proteome</keyword>
<dbReference type="Gene3D" id="4.10.60.10">
    <property type="entry name" value="Zinc finger, CCHC-type"/>
    <property type="match status" value="1"/>
</dbReference>
<name>A0A392V4K0_9FABA</name>
<proteinExistence type="predicted"/>
<evidence type="ECO:0000259" key="2">
    <source>
        <dbReference type="Pfam" id="PF00098"/>
    </source>
</evidence>
<feature type="region of interest" description="Disordered" evidence="1">
    <location>
        <begin position="33"/>
        <end position="57"/>
    </location>
</feature>
<organism evidence="3 4">
    <name type="scientific">Trifolium medium</name>
    <dbReference type="NCBI Taxonomy" id="97028"/>
    <lineage>
        <taxon>Eukaryota</taxon>
        <taxon>Viridiplantae</taxon>
        <taxon>Streptophyta</taxon>
        <taxon>Embryophyta</taxon>
        <taxon>Tracheophyta</taxon>
        <taxon>Spermatophyta</taxon>
        <taxon>Magnoliopsida</taxon>
        <taxon>eudicotyledons</taxon>
        <taxon>Gunneridae</taxon>
        <taxon>Pentapetalae</taxon>
        <taxon>rosids</taxon>
        <taxon>fabids</taxon>
        <taxon>Fabales</taxon>
        <taxon>Fabaceae</taxon>
        <taxon>Papilionoideae</taxon>
        <taxon>50 kb inversion clade</taxon>
        <taxon>NPAAA clade</taxon>
        <taxon>Hologalegina</taxon>
        <taxon>IRL clade</taxon>
        <taxon>Trifolieae</taxon>
        <taxon>Trifolium</taxon>
    </lineage>
</organism>
<sequence>KEGHYASDCGNPRAGTLCYNFWEPGHFARDCKAPRTEPSANVTQGARPIAKGRWALE</sequence>
<protein>
    <recommendedName>
        <fullName evidence="2">CCHC-type domain-containing protein</fullName>
    </recommendedName>
</protein>
<dbReference type="GO" id="GO:0003676">
    <property type="term" value="F:nucleic acid binding"/>
    <property type="evidence" value="ECO:0007669"/>
    <property type="project" value="InterPro"/>
</dbReference>
<dbReference type="InterPro" id="IPR036875">
    <property type="entry name" value="Znf_CCHC_sf"/>
</dbReference>
<dbReference type="GO" id="GO:0008270">
    <property type="term" value="F:zinc ion binding"/>
    <property type="evidence" value="ECO:0007669"/>
    <property type="project" value="InterPro"/>
</dbReference>
<evidence type="ECO:0000256" key="1">
    <source>
        <dbReference type="SAM" id="MobiDB-lite"/>
    </source>
</evidence>
<accession>A0A392V4K0</accession>
<dbReference type="SUPFAM" id="SSF57756">
    <property type="entry name" value="Retrovirus zinc finger-like domains"/>
    <property type="match status" value="1"/>
</dbReference>
<dbReference type="InterPro" id="IPR001878">
    <property type="entry name" value="Znf_CCHC"/>
</dbReference>
<feature type="domain" description="CCHC-type" evidence="2">
    <location>
        <begin position="23"/>
        <end position="32"/>
    </location>
</feature>
<dbReference type="Proteomes" id="UP000265520">
    <property type="component" value="Unassembled WGS sequence"/>
</dbReference>
<feature type="non-terminal residue" evidence="3">
    <location>
        <position position="1"/>
    </location>
</feature>
<reference evidence="3 4" key="1">
    <citation type="journal article" date="2018" name="Front. Plant Sci.">
        <title>Red Clover (Trifolium pratense) and Zigzag Clover (T. medium) - A Picture of Genomic Similarities and Differences.</title>
        <authorList>
            <person name="Dluhosova J."/>
            <person name="Istvanek J."/>
            <person name="Nedelnik J."/>
            <person name="Repkova J."/>
        </authorList>
    </citation>
    <scope>NUCLEOTIDE SEQUENCE [LARGE SCALE GENOMIC DNA]</scope>
    <source>
        <strain evidence="4">cv. 10/8</strain>
        <tissue evidence="3">Leaf</tissue>
    </source>
</reference>
<evidence type="ECO:0000313" key="3">
    <source>
        <dbReference type="EMBL" id="MCI82353.1"/>
    </source>
</evidence>
<dbReference type="AlphaFoldDB" id="A0A392V4K0"/>
<dbReference type="EMBL" id="LXQA011041353">
    <property type="protein sequence ID" value="MCI82353.1"/>
    <property type="molecule type" value="Genomic_DNA"/>
</dbReference>
<comment type="caution">
    <text evidence="3">The sequence shown here is derived from an EMBL/GenBank/DDBJ whole genome shotgun (WGS) entry which is preliminary data.</text>
</comment>